<keyword evidence="6" id="KW-1133">Transmembrane helix</keyword>
<dbReference type="GO" id="GO:0005737">
    <property type="term" value="C:cytoplasm"/>
    <property type="evidence" value="ECO:0007669"/>
    <property type="project" value="TreeGrafter"/>
</dbReference>
<protein>
    <recommendedName>
        <fullName evidence="7">Sugar phosphate transporter domain-containing protein</fullName>
    </recommendedName>
</protein>
<dbReference type="SUPFAM" id="SSF53623">
    <property type="entry name" value="MurD-like peptide ligases, catalytic domain"/>
    <property type="match status" value="1"/>
</dbReference>
<evidence type="ECO:0000256" key="3">
    <source>
        <dbReference type="ARBA" id="ARBA00022741"/>
    </source>
</evidence>
<dbReference type="InterPro" id="IPR004853">
    <property type="entry name" value="Sugar_P_trans_dom"/>
</dbReference>
<evidence type="ECO:0000256" key="5">
    <source>
        <dbReference type="SAM" id="MobiDB-lite"/>
    </source>
</evidence>
<sequence>MYVCNRSVQENPEPQSNQYSDNRQGPQVADGYKEEAPQYIKPMSIMKIAQLKVLSPVGLTCSLAISSRLLQVPYPQKTMLGIDDVVKNIALTTPPAASSDIASATDGINQVLIKEDFVFHQCSIVVMVAPLFLYSDIDGIVPSAHILIYVRHAIKERISLGKNGDLVSAKALISLFHQVKDIVDQTIELEDGFISHFESLTAMAFTLFARESIDIVVVEAGLGDALRGSLENIARAKSGIIKYGRPVVLGGPLKPHIESILWDKASLLDSLIVSASDSGSRSTIKNVEINNGKHCQDVGIETNEKKLDDQSGFSAGEFENRSFIVIRGSGEDSMKSVDRILKAKTEGQSVRDVVSLTHTIKAMEPIFSIHLSAMFLGEKSMDNITLFSVITIMSLFLLTPVALFMEGVKFTPTYVQAAGLNAKDVYIKALIAGICFHAYHQVSNSSVMKLQGDKTGRKGYLLVATKATKVVKVITGERGGVANDLRDRRRYKHFAENYSSSLRSRRKRRNI</sequence>
<evidence type="ECO:0000313" key="8">
    <source>
        <dbReference type="EMBL" id="KAF6136085.1"/>
    </source>
</evidence>
<feature type="compositionally biased region" description="Polar residues" evidence="5">
    <location>
        <begin position="1"/>
        <end position="25"/>
    </location>
</feature>
<feature type="region of interest" description="Disordered" evidence="5">
    <location>
        <begin position="1"/>
        <end position="29"/>
    </location>
</feature>
<feature type="domain" description="Sugar phosphate transporter" evidence="7">
    <location>
        <begin position="380"/>
        <end position="447"/>
    </location>
</feature>
<reference evidence="8 9" key="1">
    <citation type="journal article" date="2020" name="IScience">
        <title>Genome Sequencing of the Endangered Kingdonia uniflora (Circaeasteraceae, Ranunculales) Reveals Potential Mechanisms of Evolutionary Specialization.</title>
        <authorList>
            <person name="Sun Y."/>
            <person name="Deng T."/>
            <person name="Zhang A."/>
            <person name="Moore M.J."/>
            <person name="Landis J.B."/>
            <person name="Lin N."/>
            <person name="Zhang H."/>
            <person name="Zhang X."/>
            <person name="Huang J."/>
            <person name="Zhang X."/>
            <person name="Sun H."/>
            <person name="Wang H."/>
        </authorList>
    </citation>
    <scope>NUCLEOTIDE SEQUENCE [LARGE SCALE GENOMIC DNA]</scope>
    <source>
        <strain evidence="8">TB1705</strain>
        <tissue evidence="8">Leaf</tissue>
    </source>
</reference>
<dbReference type="PANTHER" id="PTHR11136:SF0">
    <property type="entry name" value="DIHYDROFOLATE SYNTHETASE-RELATED"/>
    <property type="match status" value="1"/>
</dbReference>
<name>A0A7J7L0D5_9MAGN</name>
<dbReference type="GO" id="GO:0005524">
    <property type="term" value="F:ATP binding"/>
    <property type="evidence" value="ECO:0007669"/>
    <property type="project" value="UniProtKB-KW"/>
</dbReference>
<comment type="similarity">
    <text evidence="1">Belongs to the folylpolyglutamate synthase family.</text>
</comment>
<accession>A0A7J7L0D5</accession>
<keyword evidence="9" id="KW-1185">Reference proteome</keyword>
<dbReference type="GO" id="GO:0004326">
    <property type="term" value="F:tetrahydrofolylpolyglutamate synthase activity"/>
    <property type="evidence" value="ECO:0007669"/>
    <property type="project" value="InterPro"/>
</dbReference>
<evidence type="ECO:0000313" key="9">
    <source>
        <dbReference type="Proteomes" id="UP000541444"/>
    </source>
</evidence>
<dbReference type="PANTHER" id="PTHR11136">
    <property type="entry name" value="FOLYLPOLYGLUTAMATE SYNTHASE-RELATED"/>
    <property type="match status" value="1"/>
</dbReference>
<dbReference type="Gene3D" id="3.40.1190.10">
    <property type="entry name" value="Mur-like, catalytic domain"/>
    <property type="match status" value="1"/>
</dbReference>
<evidence type="ECO:0000259" key="7">
    <source>
        <dbReference type="Pfam" id="PF03151"/>
    </source>
</evidence>
<keyword evidence="6" id="KW-0472">Membrane</keyword>
<evidence type="ECO:0000256" key="4">
    <source>
        <dbReference type="ARBA" id="ARBA00022840"/>
    </source>
</evidence>
<dbReference type="Proteomes" id="UP000541444">
    <property type="component" value="Unassembled WGS sequence"/>
</dbReference>
<feature type="transmembrane region" description="Helical" evidence="6">
    <location>
        <begin position="384"/>
        <end position="405"/>
    </location>
</feature>
<keyword evidence="3" id="KW-0547">Nucleotide-binding</keyword>
<dbReference type="GO" id="GO:0008841">
    <property type="term" value="F:dihydrofolate synthase activity"/>
    <property type="evidence" value="ECO:0007669"/>
    <property type="project" value="TreeGrafter"/>
</dbReference>
<gene>
    <name evidence="8" type="ORF">GIB67_000489</name>
</gene>
<keyword evidence="6" id="KW-0812">Transmembrane</keyword>
<dbReference type="EMBL" id="JACGCM010002763">
    <property type="protein sequence ID" value="KAF6136085.1"/>
    <property type="molecule type" value="Genomic_DNA"/>
</dbReference>
<evidence type="ECO:0000256" key="2">
    <source>
        <dbReference type="ARBA" id="ARBA00022598"/>
    </source>
</evidence>
<dbReference type="InterPro" id="IPR001645">
    <property type="entry name" value="Folylpolyglutamate_synth"/>
</dbReference>
<evidence type="ECO:0000256" key="6">
    <source>
        <dbReference type="SAM" id="Phobius"/>
    </source>
</evidence>
<keyword evidence="4" id="KW-0067">ATP-binding</keyword>
<dbReference type="AlphaFoldDB" id="A0A7J7L0D5"/>
<evidence type="ECO:0000256" key="1">
    <source>
        <dbReference type="ARBA" id="ARBA00008276"/>
    </source>
</evidence>
<dbReference type="InterPro" id="IPR036565">
    <property type="entry name" value="Mur-like_cat_sf"/>
</dbReference>
<proteinExistence type="inferred from homology"/>
<comment type="caution">
    <text evidence="8">The sequence shown here is derived from an EMBL/GenBank/DDBJ whole genome shotgun (WGS) entry which is preliminary data.</text>
</comment>
<dbReference type="Pfam" id="PF03151">
    <property type="entry name" value="TPT"/>
    <property type="match status" value="1"/>
</dbReference>
<organism evidence="8 9">
    <name type="scientific">Kingdonia uniflora</name>
    <dbReference type="NCBI Taxonomy" id="39325"/>
    <lineage>
        <taxon>Eukaryota</taxon>
        <taxon>Viridiplantae</taxon>
        <taxon>Streptophyta</taxon>
        <taxon>Embryophyta</taxon>
        <taxon>Tracheophyta</taxon>
        <taxon>Spermatophyta</taxon>
        <taxon>Magnoliopsida</taxon>
        <taxon>Ranunculales</taxon>
        <taxon>Circaeasteraceae</taxon>
        <taxon>Kingdonia</taxon>
    </lineage>
</organism>
<keyword evidence="2" id="KW-0436">Ligase</keyword>